<evidence type="ECO:0000256" key="1">
    <source>
        <dbReference type="SAM" id="MobiDB-lite"/>
    </source>
</evidence>
<feature type="compositionally biased region" description="Basic residues" evidence="1">
    <location>
        <begin position="663"/>
        <end position="675"/>
    </location>
</feature>
<keyword evidence="3" id="KW-1185">Reference proteome</keyword>
<organism evidence="2 3">
    <name type="scientific">Trichomalopsis sarcophagae</name>
    <dbReference type="NCBI Taxonomy" id="543379"/>
    <lineage>
        <taxon>Eukaryota</taxon>
        <taxon>Metazoa</taxon>
        <taxon>Ecdysozoa</taxon>
        <taxon>Arthropoda</taxon>
        <taxon>Hexapoda</taxon>
        <taxon>Insecta</taxon>
        <taxon>Pterygota</taxon>
        <taxon>Neoptera</taxon>
        <taxon>Endopterygota</taxon>
        <taxon>Hymenoptera</taxon>
        <taxon>Apocrita</taxon>
        <taxon>Proctotrupomorpha</taxon>
        <taxon>Chalcidoidea</taxon>
        <taxon>Pteromalidae</taxon>
        <taxon>Pteromalinae</taxon>
        <taxon>Trichomalopsis</taxon>
    </lineage>
</organism>
<evidence type="ECO:0000313" key="2">
    <source>
        <dbReference type="EMBL" id="OXU18832.1"/>
    </source>
</evidence>
<dbReference type="EMBL" id="NNAY01003802">
    <property type="protein sequence ID" value="OXU18832.1"/>
    <property type="molecule type" value="Genomic_DNA"/>
</dbReference>
<feature type="compositionally biased region" description="Low complexity" evidence="1">
    <location>
        <begin position="712"/>
        <end position="737"/>
    </location>
</feature>
<feature type="compositionally biased region" description="Polar residues" evidence="1">
    <location>
        <begin position="696"/>
        <end position="709"/>
    </location>
</feature>
<gene>
    <name evidence="2" type="ORF">TSAR_016289</name>
</gene>
<dbReference type="OrthoDB" id="6509516at2759"/>
<reference evidence="2 3" key="1">
    <citation type="journal article" date="2017" name="Curr. Biol.">
        <title>The Evolution of Venom by Co-option of Single-Copy Genes.</title>
        <authorList>
            <person name="Martinson E.O."/>
            <person name="Mrinalini"/>
            <person name="Kelkar Y.D."/>
            <person name="Chang C.H."/>
            <person name="Werren J.H."/>
        </authorList>
    </citation>
    <scope>NUCLEOTIDE SEQUENCE [LARGE SCALE GENOMIC DNA]</scope>
    <source>
        <strain evidence="2 3">Alberta</strain>
        <tissue evidence="2">Whole body</tissue>
    </source>
</reference>
<dbReference type="AlphaFoldDB" id="A0A232EKI1"/>
<name>A0A232EKI1_9HYME</name>
<comment type="caution">
    <text evidence="2">The sequence shown here is derived from an EMBL/GenBank/DDBJ whole genome shotgun (WGS) entry which is preliminary data.</text>
</comment>
<accession>A0A232EKI1</accession>
<feature type="region of interest" description="Disordered" evidence="1">
    <location>
        <begin position="639"/>
        <end position="796"/>
    </location>
</feature>
<dbReference type="PANTHER" id="PTHR46579:SF1">
    <property type="entry name" value="F5_8 TYPE C DOMAIN-CONTAINING PROTEIN"/>
    <property type="match status" value="1"/>
</dbReference>
<proteinExistence type="predicted"/>
<dbReference type="Proteomes" id="UP000215335">
    <property type="component" value="Unassembled WGS sequence"/>
</dbReference>
<sequence>MNLYLSKFVQQINNLFKDGISLTHNGTEYIMKFCTLSFPIDTVCRPIVQNRLQFNAYCGCSWCEQLGFYVKAVHGIRYLRNQESIHRCHENPLQYIKEAEDMRTTRKGVKGYSAILELPHMDIVWSFPFEYMHGLLLGVQINSFYNDGISLTHNGTEYIMKFCTLSFPIDTVCRPIAQNRLQINVYCGCSWCEQLSFYVKAVYGIRFYEIKKYIKEAEDMRTTRKGVKGYSAILELPHMDIVWSFPFEYMHGLLLGVVWQLMNIWKKTDCLYGVGAMTFNVHGSIKPKASELKSWSLYFALPCLRGFLEETALQHFALLVRCAFTLLKSDISSLELNQCEEDLTLFVLKFQDLYGEGAMTFNVHALMHCVESVRKTGPLSKNSAFPYESFIYTLKKVINGPKGMDIQIARKHLQSIIFKCNSKEMLNASEDTANYCFNMFTPRRMSKYYDEIKDVTFCGKGIFEHEEVGECIAYNKYIFKGEKKTDDSYIQLRNDQFCRILKILHCGNNCILKLKSIPIHSNDPFHGVRHIKQLKNEDCNNIIFTDINYVNSKVMVIIIENAIYSISTVYRLNKQINNERARAVLKNIENNFEVTQFVDIGENDVVKDGTSSAIKQVVVCLQKVEYACNQQSTVQSSPLKSQSLLASRKRKLVQSSESNTPKSSRKFRFRSRVPRPKQVLSQSSSESDAEQQKSSRTNVLPNQVQSAVLSLSPRKSPTRTRSSSPNSSPTSGNKSPSEGATSLLRQSFEGATSPLHQSSEGATSPLHQSLERTPSMRQSLQHSPRYQHQSTQAQHVANQQQPLFENKEQLLFENVEEPLLENDPQLQNGSRPRCIKYYKMTEYVQYCVDYYDKKEEPGYKEGVLGEGVLVNLLHWELRQTHKPQIFLVELALLIWGETNLCNRALDLTRGVKNIPNRSPRKLIEKDLLRLLINMTGLYNDFLKRQKYPTEEKVSYLLKATYVLRHKISDIHTSEKNKFEKQVIDAQRRLRCNVKD</sequence>
<protein>
    <submittedName>
        <fullName evidence="2">Uncharacterized protein</fullName>
    </submittedName>
</protein>
<feature type="compositionally biased region" description="Polar residues" evidence="1">
    <location>
        <begin position="754"/>
        <end position="796"/>
    </location>
</feature>
<dbReference type="PANTHER" id="PTHR46579">
    <property type="entry name" value="F5/8 TYPE C DOMAIN-CONTAINING PROTEIN-RELATED"/>
    <property type="match status" value="1"/>
</dbReference>
<evidence type="ECO:0000313" key="3">
    <source>
        <dbReference type="Proteomes" id="UP000215335"/>
    </source>
</evidence>